<dbReference type="Pfam" id="PF12705">
    <property type="entry name" value="PDDEXK_1"/>
    <property type="match status" value="1"/>
</dbReference>
<dbReference type="RefSeq" id="WP_137354319.1">
    <property type="nucleotide sequence ID" value="NZ_CAACYE020000001.1"/>
</dbReference>
<keyword evidence="2" id="KW-0547">Nucleotide-binding</keyword>
<gene>
    <name evidence="6" type="ORF">NCTC1935_00159</name>
</gene>
<evidence type="ECO:0000256" key="1">
    <source>
        <dbReference type="ARBA" id="ARBA00022763"/>
    </source>
</evidence>
<keyword evidence="2" id="KW-0347">Helicase</keyword>
<dbReference type="GO" id="GO:0006281">
    <property type="term" value="P:DNA repair"/>
    <property type="evidence" value="ECO:0007669"/>
    <property type="project" value="UniProtKB-KW"/>
</dbReference>
<accession>A0A449H9L2</accession>
<protein>
    <submittedName>
        <fullName evidence="6">PD-(D/E)XK nuclease superfamily</fullName>
    </submittedName>
</protein>
<feature type="region of interest" description="Disordered" evidence="4">
    <location>
        <begin position="1"/>
        <end position="21"/>
    </location>
</feature>
<evidence type="ECO:0000256" key="2">
    <source>
        <dbReference type="ARBA" id="ARBA00022806"/>
    </source>
</evidence>
<dbReference type="EMBL" id="CAACYE010000005">
    <property type="protein sequence ID" value="VFA81548.1"/>
    <property type="molecule type" value="Genomic_DNA"/>
</dbReference>
<keyword evidence="2" id="KW-0378">Hydrolase</keyword>
<dbReference type="AlphaFoldDB" id="A0A449H9L2"/>
<feature type="domain" description="PD-(D/E)XK endonuclease-like" evidence="5">
    <location>
        <begin position="113"/>
        <end position="202"/>
    </location>
</feature>
<name>A0A449H9L2_NOCFR</name>
<dbReference type="GO" id="GO:0004386">
    <property type="term" value="F:helicase activity"/>
    <property type="evidence" value="ECO:0007669"/>
    <property type="project" value="UniProtKB-KW"/>
</dbReference>
<reference evidence="6" key="1">
    <citation type="submission" date="2019-02" db="EMBL/GenBank/DDBJ databases">
        <authorList>
            <consortium name="Pathogen Informatics"/>
        </authorList>
    </citation>
    <scope>NUCLEOTIDE SEQUENCE</scope>
    <source>
        <strain evidence="6">3012STDY6733949</strain>
    </source>
</reference>
<proteinExistence type="predicted"/>
<dbReference type="InterPro" id="IPR011604">
    <property type="entry name" value="PDDEXK-like_dom_sf"/>
</dbReference>
<dbReference type="Gene3D" id="3.90.320.10">
    <property type="match status" value="1"/>
</dbReference>
<sequence length="313" mass="33640">MTDLFDPPGGAAAEIPRDGWGRPKIVPPEGGKLVAYTRCTTFVSALEDTYSLTKWKMRQVALGLASRPDLLLSASAHRDDKHELDRIAEKALEAAGSSAAATSGTALHTLTELHDQGRPIGVLPDNARADLDAYIAATAHLRYAAIEQFRVCDALRIGGTADRVIDLGGRYRIGDVKTGSIEHAIGKISMQLAVYAHSVAYTSDGMRHPDDKPMDLDTGLIVHLPSGEGRCTLVEVDIAAGWEAVQLAAQVRAWRARKGLARPVAADAAQVDQFDDLGKLRAWYLDLDAQGRATPELLAACKMRAVELSVEPS</sequence>
<evidence type="ECO:0000256" key="4">
    <source>
        <dbReference type="SAM" id="MobiDB-lite"/>
    </source>
</evidence>
<organism evidence="6">
    <name type="scientific">Nocardia farcinica</name>
    <dbReference type="NCBI Taxonomy" id="37329"/>
    <lineage>
        <taxon>Bacteria</taxon>
        <taxon>Bacillati</taxon>
        <taxon>Actinomycetota</taxon>
        <taxon>Actinomycetes</taxon>
        <taxon>Mycobacteriales</taxon>
        <taxon>Nocardiaceae</taxon>
        <taxon>Nocardia</taxon>
    </lineage>
</organism>
<keyword evidence="1" id="KW-0227">DNA damage</keyword>
<evidence type="ECO:0000259" key="5">
    <source>
        <dbReference type="Pfam" id="PF12705"/>
    </source>
</evidence>
<dbReference type="InterPro" id="IPR038726">
    <property type="entry name" value="PDDEXK_AddAB-type"/>
</dbReference>
<keyword evidence="3" id="KW-0234">DNA repair</keyword>
<keyword evidence="2" id="KW-0067">ATP-binding</keyword>
<evidence type="ECO:0000256" key="3">
    <source>
        <dbReference type="ARBA" id="ARBA00023204"/>
    </source>
</evidence>
<evidence type="ECO:0000313" key="6">
    <source>
        <dbReference type="EMBL" id="VFA81548.1"/>
    </source>
</evidence>